<dbReference type="InterPro" id="IPR012394">
    <property type="entry name" value="Aldehyde_DH_NAD(P)"/>
</dbReference>
<sequence>MSIATSSGSALDQASAAEIVAGLRAAFDEGRTKPLTWRLAQLKALRALLTENGPALEKALWDDLRKAPAEAQYSEIGFTVAELDDVRAHLRRWLRPQRVAVPPALLPASAKAVLEPLGVALIIAPWNYPVQLTLGPLIGALAAGNSVLLKPSELAPATAEVLGRLIPRYLDRRAVAVVQGGVPETTAVLAERFDHIFYTGNGTVGRIVLEAAAKHLTPVTLELGGKSPTYVDDTVDIDAAAARIAWGRFLNAGQTCIAPDYVLATAAVQAKLGPALERAVTRYFGADPKRSPDYGRIVNPKQFDRLAGLLGAGRLVTGGESDPSDRYLAPTVLADVPRDAPVMQQEIFGPILPMVTVADASDAIRHINSGDKPLALYVFTNDSRARRRFTTETSSGALGFGIPLAHISVHGLPFGGVGPSGMGAYHGRRSVEAFSHEKAVLTKPLAPDTIRLVTPPYTPARENLIRRVLGKIS</sequence>
<evidence type="ECO:0000313" key="7">
    <source>
        <dbReference type="EMBL" id="MFC4243085.1"/>
    </source>
</evidence>
<organism evidence="7 8">
    <name type="scientific">Gryllotalpicola reticulitermitis</name>
    <dbReference type="NCBI Taxonomy" id="1184153"/>
    <lineage>
        <taxon>Bacteria</taxon>
        <taxon>Bacillati</taxon>
        <taxon>Actinomycetota</taxon>
        <taxon>Actinomycetes</taxon>
        <taxon>Micrococcales</taxon>
        <taxon>Microbacteriaceae</taxon>
        <taxon>Gryllotalpicola</taxon>
    </lineage>
</organism>
<evidence type="ECO:0000256" key="3">
    <source>
        <dbReference type="PIRNR" id="PIRNR036492"/>
    </source>
</evidence>
<dbReference type="SUPFAM" id="SSF53720">
    <property type="entry name" value="ALDH-like"/>
    <property type="match status" value="1"/>
</dbReference>
<dbReference type="InterPro" id="IPR015590">
    <property type="entry name" value="Aldehyde_DH_dom"/>
</dbReference>
<feature type="domain" description="Aldehyde dehydrogenase" evidence="6">
    <location>
        <begin position="10"/>
        <end position="440"/>
    </location>
</feature>
<evidence type="ECO:0000256" key="2">
    <source>
        <dbReference type="ARBA" id="ARBA00023002"/>
    </source>
</evidence>
<evidence type="ECO:0000313" key="8">
    <source>
        <dbReference type="Proteomes" id="UP001595900"/>
    </source>
</evidence>
<evidence type="ECO:0000256" key="4">
    <source>
        <dbReference type="PROSITE-ProRule" id="PRU10007"/>
    </source>
</evidence>
<keyword evidence="8" id="KW-1185">Reference proteome</keyword>
<proteinExistence type="inferred from homology"/>
<dbReference type="InterPro" id="IPR016160">
    <property type="entry name" value="Ald_DH_CS_CYS"/>
</dbReference>
<dbReference type="Gene3D" id="3.40.309.10">
    <property type="entry name" value="Aldehyde Dehydrogenase, Chain A, domain 2"/>
    <property type="match status" value="1"/>
</dbReference>
<dbReference type="PROSITE" id="PS00070">
    <property type="entry name" value="ALDEHYDE_DEHYDR_CYS"/>
    <property type="match status" value="1"/>
</dbReference>
<gene>
    <name evidence="7" type="ORF">ACFOYW_06845</name>
</gene>
<feature type="active site" evidence="4">
    <location>
        <position position="222"/>
    </location>
</feature>
<evidence type="ECO:0000256" key="1">
    <source>
        <dbReference type="ARBA" id="ARBA00009986"/>
    </source>
</evidence>
<dbReference type="PROSITE" id="PS00687">
    <property type="entry name" value="ALDEHYDE_DEHYDR_GLU"/>
    <property type="match status" value="1"/>
</dbReference>
<dbReference type="InterPro" id="IPR016162">
    <property type="entry name" value="Ald_DH_N"/>
</dbReference>
<dbReference type="PANTHER" id="PTHR43570:SF16">
    <property type="entry name" value="ALDEHYDE DEHYDROGENASE TYPE III, ISOFORM Q"/>
    <property type="match status" value="1"/>
</dbReference>
<dbReference type="RefSeq" id="WP_390228060.1">
    <property type="nucleotide sequence ID" value="NZ_JBHSCN010000004.1"/>
</dbReference>
<comment type="similarity">
    <text evidence="1 3 5">Belongs to the aldehyde dehydrogenase family.</text>
</comment>
<reference evidence="8" key="1">
    <citation type="journal article" date="2019" name="Int. J. Syst. Evol. Microbiol.">
        <title>The Global Catalogue of Microorganisms (GCM) 10K type strain sequencing project: providing services to taxonomists for standard genome sequencing and annotation.</title>
        <authorList>
            <consortium name="The Broad Institute Genomics Platform"/>
            <consortium name="The Broad Institute Genome Sequencing Center for Infectious Disease"/>
            <person name="Wu L."/>
            <person name="Ma J."/>
        </authorList>
    </citation>
    <scope>NUCLEOTIDE SEQUENCE [LARGE SCALE GENOMIC DNA]</scope>
    <source>
        <strain evidence="8">CGMCC 1.10363</strain>
    </source>
</reference>
<dbReference type="EMBL" id="JBHSCN010000004">
    <property type="protein sequence ID" value="MFC4243085.1"/>
    <property type="molecule type" value="Genomic_DNA"/>
</dbReference>
<dbReference type="InterPro" id="IPR016163">
    <property type="entry name" value="Ald_DH_C"/>
</dbReference>
<dbReference type="InterPro" id="IPR029510">
    <property type="entry name" value="Ald_DH_CS_GLU"/>
</dbReference>
<dbReference type="InterPro" id="IPR016161">
    <property type="entry name" value="Ald_DH/histidinol_DH"/>
</dbReference>
<dbReference type="PIRSF" id="PIRSF036492">
    <property type="entry name" value="ALDH"/>
    <property type="match status" value="1"/>
</dbReference>
<dbReference type="Pfam" id="PF00171">
    <property type="entry name" value="Aldedh"/>
    <property type="match status" value="1"/>
</dbReference>
<evidence type="ECO:0000259" key="6">
    <source>
        <dbReference type="Pfam" id="PF00171"/>
    </source>
</evidence>
<dbReference type="PANTHER" id="PTHR43570">
    <property type="entry name" value="ALDEHYDE DEHYDROGENASE"/>
    <property type="match status" value="1"/>
</dbReference>
<comment type="caution">
    <text evidence="7">The sequence shown here is derived from an EMBL/GenBank/DDBJ whole genome shotgun (WGS) entry which is preliminary data.</text>
</comment>
<dbReference type="Gene3D" id="3.40.605.10">
    <property type="entry name" value="Aldehyde Dehydrogenase, Chain A, domain 1"/>
    <property type="match status" value="1"/>
</dbReference>
<name>A0ABV8Q3V5_9MICO</name>
<protein>
    <recommendedName>
        <fullName evidence="3">Aldehyde dehydrogenase</fullName>
    </recommendedName>
</protein>
<evidence type="ECO:0000256" key="5">
    <source>
        <dbReference type="RuleBase" id="RU003345"/>
    </source>
</evidence>
<dbReference type="CDD" id="cd07087">
    <property type="entry name" value="ALDH_F3-13-14_CALDH-like"/>
    <property type="match status" value="1"/>
</dbReference>
<keyword evidence="2 3" id="KW-0560">Oxidoreductase</keyword>
<accession>A0ABV8Q3V5</accession>
<dbReference type="Proteomes" id="UP001595900">
    <property type="component" value="Unassembled WGS sequence"/>
</dbReference>